<keyword evidence="3" id="KW-1185">Reference proteome</keyword>
<dbReference type="Proteomes" id="UP001457282">
    <property type="component" value="Unassembled WGS sequence"/>
</dbReference>
<feature type="region of interest" description="Disordered" evidence="1">
    <location>
        <begin position="1"/>
        <end position="21"/>
    </location>
</feature>
<protein>
    <submittedName>
        <fullName evidence="2">Uncharacterized protein</fullName>
    </submittedName>
</protein>
<sequence>MKLRKEAMMLEDRAMRTTEREERIMEMNTSGMSPIRMKFWQRKQKKIAEKYDNEDDDDTIGVSNRQPPTTDGSTM</sequence>
<accession>A0AAW1WXV7</accession>
<proteinExistence type="predicted"/>
<feature type="region of interest" description="Disordered" evidence="1">
    <location>
        <begin position="50"/>
        <end position="75"/>
    </location>
</feature>
<feature type="compositionally biased region" description="Polar residues" evidence="1">
    <location>
        <begin position="61"/>
        <end position="75"/>
    </location>
</feature>
<dbReference type="AlphaFoldDB" id="A0AAW1WXV7"/>
<reference evidence="2 3" key="1">
    <citation type="journal article" date="2023" name="G3 (Bethesda)">
        <title>A chromosome-length genome assembly and annotation of blackberry (Rubus argutus, cv. 'Hillquist').</title>
        <authorList>
            <person name="Bruna T."/>
            <person name="Aryal R."/>
            <person name="Dudchenko O."/>
            <person name="Sargent D.J."/>
            <person name="Mead D."/>
            <person name="Buti M."/>
            <person name="Cavallini A."/>
            <person name="Hytonen T."/>
            <person name="Andres J."/>
            <person name="Pham M."/>
            <person name="Weisz D."/>
            <person name="Mascagni F."/>
            <person name="Usai G."/>
            <person name="Natali L."/>
            <person name="Bassil N."/>
            <person name="Fernandez G.E."/>
            <person name="Lomsadze A."/>
            <person name="Armour M."/>
            <person name="Olukolu B."/>
            <person name="Poorten T."/>
            <person name="Britton C."/>
            <person name="Davik J."/>
            <person name="Ashrafi H."/>
            <person name="Aiden E.L."/>
            <person name="Borodovsky M."/>
            <person name="Worthington M."/>
        </authorList>
    </citation>
    <scope>NUCLEOTIDE SEQUENCE [LARGE SCALE GENOMIC DNA]</scope>
    <source>
        <strain evidence="2">PI 553951</strain>
    </source>
</reference>
<evidence type="ECO:0000313" key="2">
    <source>
        <dbReference type="EMBL" id="KAK9928954.1"/>
    </source>
</evidence>
<dbReference type="EMBL" id="JBEDUW010000005">
    <property type="protein sequence ID" value="KAK9928954.1"/>
    <property type="molecule type" value="Genomic_DNA"/>
</dbReference>
<gene>
    <name evidence="2" type="ORF">M0R45_026068</name>
</gene>
<name>A0AAW1WXV7_RUBAR</name>
<organism evidence="2 3">
    <name type="scientific">Rubus argutus</name>
    <name type="common">Southern blackberry</name>
    <dbReference type="NCBI Taxonomy" id="59490"/>
    <lineage>
        <taxon>Eukaryota</taxon>
        <taxon>Viridiplantae</taxon>
        <taxon>Streptophyta</taxon>
        <taxon>Embryophyta</taxon>
        <taxon>Tracheophyta</taxon>
        <taxon>Spermatophyta</taxon>
        <taxon>Magnoliopsida</taxon>
        <taxon>eudicotyledons</taxon>
        <taxon>Gunneridae</taxon>
        <taxon>Pentapetalae</taxon>
        <taxon>rosids</taxon>
        <taxon>fabids</taxon>
        <taxon>Rosales</taxon>
        <taxon>Rosaceae</taxon>
        <taxon>Rosoideae</taxon>
        <taxon>Rosoideae incertae sedis</taxon>
        <taxon>Rubus</taxon>
    </lineage>
</organism>
<evidence type="ECO:0000313" key="3">
    <source>
        <dbReference type="Proteomes" id="UP001457282"/>
    </source>
</evidence>
<comment type="caution">
    <text evidence="2">The sequence shown here is derived from an EMBL/GenBank/DDBJ whole genome shotgun (WGS) entry which is preliminary data.</text>
</comment>
<evidence type="ECO:0000256" key="1">
    <source>
        <dbReference type="SAM" id="MobiDB-lite"/>
    </source>
</evidence>